<accession>A0A833RTC7</accession>
<name>A0A833RTC7_9POAL</name>
<proteinExistence type="predicted"/>
<sequence length="149" mass="15974">MALARMEAGTIIGAGEQVQGVAGVTGQVPARLLMAMARDTALDMEADRVHHLGMEVEVEVEAVAVMVHLVSGVDMAAALAVVQVVEEMVLLVVVEVVGLEALVPHLEEAKVGGTRKTGKARRHLPKMKVMAKRQISFEENVCPCMHMNK</sequence>
<dbReference type="AlphaFoldDB" id="A0A833RTC7"/>
<reference evidence="1" key="1">
    <citation type="submission" date="2020-01" db="EMBL/GenBank/DDBJ databases">
        <title>Genome sequence of Kobresia littledalei, the first chromosome-level genome in the family Cyperaceae.</title>
        <authorList>
            <person name="Qu G."/>
        </authorList>
    </citation>
    <scope>NUCLEOTIDE SEQUENCE</scope>
    <source>
        <strain evidence="1">C.B.Clarke</strain>
        <tissue evidence="1">Leaf</tissue>
    </source>
</reference>
<keyword evidence="2" id="KW-1185">Reference proteome</keyword>
<comment type="caution">
    <text evidence="1">The sequence shown here is derived from an EMBL/GenBank/DDBJ whole genome shotgun (WGS) entry which is preliminary data.</text>
</comment>
<organism evidence="1 2">
    <name type="scientific">Carex littledalei</name>
    <dbReference type="NCBI Taxonomy" id="544730"/>
    <lineage>
        <taxon>Eukaryota</taxon>
        <taxon>Viridiplantae</taxon>
        <taxon>Streptophyta</taxon>
        <taxon>Embryophyta</taxon>
        <taxon>Tracheophyta</taxon>
        <taxon>Spermatophyta</taxon>
        <taxon>Magnoliopsida</taxon>
        <taxon>Liliopsida</taxon>
        <taxon>Poales</taxon>
        <taxon>Cyperaceae</taxon>
        <taxon>Cyperoideae</taxon>
        <taxon>Cariceae</taxon>
        <taxon>Carex</taxon>
        <taxon>Carex subgen. Euthyceras</taxon>
    </lineage>
</organism>
<dbReference type="EMBL" id="SWLB01000003">
    <property type="protein sequence ID" value="KAF3340433.1"/>
    <property type="molecule type" value="Genomic_DNA"/>
</dbReference>
<evidence type="ECO:0000313" key="1">
    <source>
        <dbReference type="EMBL" id="KAF3340433.1"/>
    </source>
</evidence>
<protein>
    <submittedName>
        <fullName evidence="1">Uncharacterized protein</fullName>
    </submittedName>
</protein>
<evidence type="ECO:0000313" key="2">
    <source>
        <dbReference type="Proteomes" id="UP000623129"/>
    </source>
</evidence>
<dbReference type="Proteomes" id="UP000623129">
    <property type="component" value="Unassembled WGS sequence"/>
</dbReference>
<gene>
    <name evidence="1" type="ORF">FCM35_KLT16204</name>
</gene>